<feature type="region of interest" description="Disordered" evidence="1">
    <location>
        <begin position="422"/>
        <end position="525"/>
    </location>
</feature>
<name>A0AA38K8H0_9AGAR</name>
<gene>
    <name evidence="2" type="ORF">GGU10DRAFT_397090</name>
</gene>
<proteinExistence type="predicted"/>
<organism evidence="2 3">
    <name type="scientific">Lentinula aff. detonsa</name>
    <dbReference type="NCBI Taxonomy" id="2804958"/>
    <lineage>
        <taxon>Eukaryota</taxon>
        <taxon>Fungi</taxon>
        <taxon>Dikarya</taxon>
        <taxon>Basidiomycota</taxon>
        <taxon>Agaricomycotina</taxon>
        <taxon>Agaricomycetes</taxon>
        <taxon>Agaricomycetidae</taxon>
        <taxon>Agaricales</taxon>
        <taxon>Marasmiineae</taxon>
        <taxon>Omphalotaceae</taxon>
        <taxon>Lentinula</taxon>
    </lineage>
</organism>
<dbReference type="AlphaFoldDB" id="A0AA38K8H0"/>
<comment type="caution">
    <text evidence="2">The sequence shown here is derived from an EMBL/GenBank/DDBJ whole genome shotgun (WGS) entry which is preliminary data.</text>
</comment>
<feature type="compositionally biased region" description="Basic and acidic residues" evidence="1">
    <location>
        <begin position="513"/>
        <end position="525"/>
    </location>
</feature>
<dbReference type="Proteomes" id="UP001163798">
    <property type="component" value="Unassembled WGS sequence"/>
</dbReference>
<accession>A0AA38K8H0</accession>
<sequence>MNSGIEIEVEETKEFDPSVWIGTGKNYTEVPLHVNYACARVLELPEQVLERLPVPELPISEFVKTKLPIQSRSLCTYASSAWFSNKQPMIPMSICIDQVLRRPIPSPDTLDMLADNFGQCWLDGMKSVRDPRYRGEDFMPLWVVGLWKRLQHLAKIQEDYKEAWTTVRDVIQEPTIASQFSSPVTFFGQRGWDAPVTIADFTFTTSLFTKLLRPVMIDDNITQSMTQIICASRFGLVLQVATTKKRFQDNNLPAALRDIETEVDANPCLKVWFPVLLQMHEVAFCVDFGQSTIAYGDSLSTMPPPTAMVAYIEKWLKARFHRTFKNTGNSLAHAWQKDSISCIPVTMNTILHGIFGDPLWTHENRYLDRLKWFSELVPDQQDKNSKIRPVVMPSLANLLNPVEAEALEDIFQGAVDDLLGGSAKPTCDHPSNHNSHDIHEDTINAPGTIHSSPTEKPVNIVEPSQPPKNGLNYSKKRSASPHSENESSQIKKSKMSEQSSRVGFSKANRSAQKSREDAAAGRFDPVKREQWMQKIWTTVDPRAEFFPDDLRAIRCSRCSRKQIMPTLGNVHRFKEHRRRCEKNGQISPSTNPDDRILPCAECLSLLQIQEFKTSLRVPMPLDKNYRHVNKQWQNPTLGEQFLKTAGLKELFDSVVSCHKSLFLYHQ</sequence>
<feature type="compositionally biased region" description="Basic and acidic residues" evidence="1">
    <location>
        <begin position="426"/>
        <end position="442"/>
    </location>
</feature>
<protein>
    <submittedName>
        <fullName evidence="2">Uncharacterized protein</fullName>
    </submittedName>
</protein>
<evidence type="ECO:0000313" key="2">
    <source>
        <dbReference type="EMBL" id="KAJ3781974.1"/>
    </source>
</evidence>
<evidence type="ECO:0000313" key="3">
    <source>
        <dbReference type="Proteomes" id="UP001163798"/>
    </source>
</evidence>
<feature type="compositionally biased region" description="Polar residues" evidence="1">
    <location>
        <begin position="480"/>
        <end position="511"/>
    </location>
</feature>
<keyword evidence="3" id="KW-1185">Reference proteome</keyword>
<dbReference type="EMBL" id="MU793509">
    <property type="protein sequence ID" value="KAJ3781974.1"/>
    <property type="molecule type" value="Genomic_DNA"/>
</dbReference>
<evidence type="ECO:0000256" key="1">
    <source>
        <dbReference type="SAM" id="MobiDB-lite"/>
    </source>
</evidence>
<reference evidence="2" key="1">
    <citation type="submission" date="2022-08" db="EMBL/GenBank/DDBJ databases">
        <authorList>
            <consortium name="DOE Joint Genome Institute"/>
            <person name="Min B."/>
            <person name="Riley R."/>
            <person name="Sierra-Patev S."/>
            <person name="Naranjo-Ortiz M."/>
            <person name="Looney B."/>
            <person name="Konkel Z."/>
            <person name="Slot J.C."/>
            <person name="Sakamoto Y."/>
            <person name="Steenwyk J.L."/>
            <person name="Rokas A."/>
            <person name="Carro J."/>
            <person name="Camarero S."/>
            <person name="Ferreira P."/>
            <person name="Molpeceres G."/>
            <person name="Ruiz-Duenas F.J."/>
            <person name="Serrano A."/>
            <person name="Henrissat B."/>
            <person name="Drula E."/>
            <person name="Hughes K.W."/>
            <person name="Mata J.L."/>
            <person name="Ishikawa N.K."/>
            <person name="Vargas-Isla R."/>
            <person name="Ushijima S."/>
            <person name="Smith C.A."/>
            <person name="Ahrendt S."/>
            <person name="Andreopoulos W."/>
            <person name="He G."/>
            <person name="Labutti K."/>
            <person name="Lipzen A."/>
            <person name="Ng V."/>
            <person name="Sandor L."/>
            <person name="Barry K."/>
            <person name="Martinez A.T."/>
            <person name="Xiao Y."/>
            <person name="Gibbons J.G."/>
            <person name="Terashima K."/>
            <person name="Hibbett D.S."/>
            <person name="Grigoriev I.V."/>
        </authorList>
    </citation>
    <scope>NUCLEOTIDE SEQUENCE</scope>
    <source>
        <strain evidence="2">TFB10291</strain>
    </source>
</reference>